<proteinExistence type="predicted"/>
<name>A0A1C2DP33_9HYPH</name>
<dbReference type="EMBL" id="MDEO01000033">
    <property type="protein sequence ID" value="OCX16509.1"/>
    <property type="molecule type" value="Genomic_DNA"/>
</dbReference>
<sequence length="197" mass="23063">MPLSPSSRRHIDGAKAAMELRERMVRTGKNLAGQDLWTDDELNQCRDHYPDRDAIAQRLPRRSAEAIRHKCNELGLTPVRNQWTGADVMRLRKIYHSATWRELLAAFPGRSEDAIRVAANKRGMRRDRKPYKVTGNTMLDQLRTHCFEKGYTMPDLDFYAKSGKYFQRSEWRRNWFSARIIARAVRELGGEIKAEWE</sequence>
<evidence type="ECO:0000313" key="1">
    <source>
        <dbReference type="EMBL" id="OCX16509.1"/>
    </source>
</evidence>
<protein>
    <submittedName>
        <fullName evidence="1">Uncharacterized protein</fullName>
    </submittedName>
</protein>
<gene>
    <name evidence="1" type="ORF">QV13_17050</name>
</gene>
<dbReference type="CDD" id="cd00167">
    <property type="entry name" value="SANT"/>
    <property type="match status" value="1"/>
</dbReference>
<dbReference type="Proteomes" id="UP000094412">
    <property type="component" value="Unassembled WGS sequence"/>
</dbReference>
<dbReference type="AlphaFoldDB" id="A0A1C2DP33"/>
<dbReference type="InterPro" id="IPR001005">
    <property type="entry name" value="SANT/Myb"/>
</dbReference>
<reference evidence="1 2" key="1">
    <citation type="submission" date="2016-08" db="EMBL/GenBank/DDBJ databases">
        <title>Whole genome sequence of Mesorhizobium sp. strain UASWS1009 isolated from industrial sewage.</title>
        <authorList>
            <person name="Crovadore J."/>
            <person name="Calmin G."/>
            <person name="Chablais R."/>
            <person name="Cochard B."/>
            <person name="Lefort F."/>
        </authorList>
    </citation>
    <scope>NUCLEOTIDE SEQUENCE [LARGE SCALE GENOMIC DNA]</scope>
    <source>
        <strain evidence="1 2">UASWS1009</strain>
    </source>
</reference>
<evidence type="ECO:0000313" key="2">
    <source>
        <dbReference type="Proteomes" id="UP000094412"/>
    </source>
</evidence>
<organism evidence="1 2">
    <name type="scientific">Mesorhizobium hungaricum</name>
    <dbReference type="NCBI Taxonomy" id="1566387"/>
    <lineage>
        <taxon>Bacteria</taxon>
        <taxon>Pseudomonadati</taxon>
        <taxon>Pseudomonadota</taxon>
        <taxon>Alphaproteobacteria</taxon>
        <taxon>Hyphomicrobiales</taxon>
        <taxon>Phyllobacteriaceae</taxon>
        <taxon>Mesorhizobium</taxon>
    </lineage>
</organism>
<comment type="caution">
    <text evidence="1">The sequence shown here is derived from an EMBL/GenBank/DDBJ whole genome shotgun (WGS) entry which is preliminary data.</text>
</comment>
<keyword evidence="2" id="KW-1185">Reference proteome</keyword>
<accession>A0A1C2DP33</accession>